<dbReference type="GO" id="GO:0005886">
    <property type="term" value="C:plasma membrane"/>
    <property type="evidence" value="ECO:0007669"/>
    <property type="project" value="TreeGrafter"/>
</dbReference>
<feature type="compositionally biased region" description="Low complexity" evidence="5">
    <location>
        <begin position="474"/>
        <end position="504"/>
    </location>
</feature>
<evidence type="ECO:0000256" key="2">
    <source>
        <dbReference type="ARBA" id="ARBA00022729"/>
    </source>
</evidence>
<evidence type="ECO:0000256" key="4">
    <source>
        <dbReference type="ARBA" id="ARBA00023180"/>
    </source>
</evidence>
<feature type="chain" id="PRO_5009193134" evidence="6">
    <location>
        <begin position="30"/>
        <end position="645"/>
    </location>
</feature>
<evidence type="ECO:0000256" key="3">
    <source>
        <dbReference type="ARBA" id="ARBA00023157"/>
    </source>
</evidence>
<keyword evidence="8" id="KW-1185">Reference proteome</keyword>
<dbReference type="PANTHER" id="PTHR31468:SF2">
    <property type="entry name" value="1,3-BETA-GLUCANOSYLTRANSFERASE GAS1"/>
    <property type="match status" value="1"/>
</dbReference>
<gene>
    <name evidence="7" type="primary">ENG6</name>
    <name evidence="7" type="ORF">FRACYDRAFT_260999</name>
</gene>
<keyword evidence="3" id="KW-1015">Disulfide bond</keyword>
<dbReference type="GO" id="GO:0042124">
    <property type="term" value="F:1,3-beta-glucanosyltransferase activity"/>
    <property type="evidence" value="ECO:0007669"/>
    <property type="project" value="TreeGrafter"/>
</dbReference>
<organism evidence="7 8">
    <name type="scientific">Fragilariopsis cylindrus CCMP1102</name>
    <dbReference type="NCBI Taxonomy" id="635003"/>
    <lineage>
        <taxon>Eukaryota</taxon>
        <taxon>Sar</taxon>
        <taxon>Stramenopiles</taxon>
        <taxon>Ochrophyta</taxon>
        <taxon>Bacillariophyta</taxon>
        <taxon>Bacillariophyceae</taxon>
        <taxon>Bacillariophycidae</taxon>
        <taxon>Bacillariales</taxon>
        <taxon>Bacillariaceae</taxon>
        <taxon>Fragilariopsis</taxon>
    </lineage>
</organism>
<evidence type="ECO:0000256" key="5">
    <source>
        <dbReference type="SAM" id="MobiDB-lite"/>
    </source>
</evidence>
<evidence type="ECO:0000256" key="1">
    <source>
        <dbReference type="ARBA" id="ARBA00007528"/>
    </source>
</evidence>
<dbReference type="KEGG" id="fcy:FRACYDRAFT_260999"/>
<feature type="region of interest" description="Disordered" evidence="5">
    <location>
        <begin position="469"/>
        <end position="533"/>
    </location>
</feature>
<dbReference type="InParanoid" id="A0A1E7FI49"/>
<dbReference type="AlphaFoldDB" id="A0A1E7FI49"/>
<dbReference type="Pfam" id="PF03198">
    <property type="entry name" value="Glyco_hydro_72"/>
    <property type="match status" value="1"/>
</dbReference>
<proteinExistence type="inferred from homology"/>
<keyword evidence="4" id="KW-0325">Glycoprotein</keyword>
<dbReference type="Gene3D" id="3.20.20.80">
    <property type="entry name" value="Glycosidases"/>
    <property type="match status" value="1"/>
</dbReference>
<accession>A0A1E7FI49</accession>
<keyword evidence="2 6" id="KW-0732">Signal</keyword>
<comment type="similarity">
    <text evidence="1">Belongs to the glycosyl hydrolase 72 family.</text>
</comment>
<reference evidence="7 8" key="1">
    <citation type="submission" date="2016-09" db="EMBL/GenBank/DDBJ databases">
        <title>Extensive genetic diversity and differential bi-allelic expression allows diatom success in the polar Southern Ocean.</title>
        <authorList>
            <consortium name="DOE Joint Genome Institute"/>
            <person name="Mock T."/>
            <person name="Otillar R.P."/>
            <person name="Strauss J."/>
            <person name="Dupont C."/>
            <person name="Frickenhaus S."/>
            <person name="Maumus F."/>
            <person name="Mcmullan M."/>
            <person name="Sanges R."/>
            <person name="Schmutz J."/>
            <person name="Toseland A."/>
            <person name="Valas R."/>
            <person name="Veluchamy A."/>
            <person name="Ward B.J."/>
            <person name="Allen A."/>
            <person name="Barry K."/>
            <person name="Falciatore A."/>
            <person name="Ferrante M."/>
            <person name="Fortunato A.E."/>
            <person name="Gloeckner G."/>
            <person name="Gruber A."/>
            <person name="Hipkin R."/>
            <person name="Janech M."/>
            <person name="Kroth P."/>
            <person name="Leese F."/>
            <person name="Lindquist E."/>
            <person name="Lyon B.R."/>
            <person name="Martin J."/>
            <person name="Mayer C."/>
            <person name="Parker M."/>
            <person name="Quesneville H."/>
            <person name="Raymond J."/>
            <person name="Uhlig C."/>
            <person name="Valentin K.U."/>
            <person name="Worden A.Z."/>
            <person name="Armbrust E.V."/>
            <person name="Bowler C."/>
            <person name="Green B."/>
            <person name="Moulton V."/>
            <person name="Van Oosterhout C."/>
            <person name="Grigoriev I."/>
        </authorList>
    </citation>
    <scope>NUCLEOTIDE SEQUENCE [LARGE SCALE GENOMIC DNA]</scope>
    <source>
        <strain evidence="7 8">CCMP1102</strain>
    </source>
</reference>
<dbReference type="InterPro" id="IPR017853">
    <property type="entry name" value="GH"/>
</dbReference>
<dbReference type="InterPro" id="IPR004886">
    <property type="entry name" value="Glucanosyltransferase"/>
</dbReference>
<protein>
    <submittedName>
        <fullName evidence="7">Endo-1,3-beta-glucanase</fullName>
    </submittedName>
</protein>
<evidence type="ECO:0000313" key="8">
    <source>
        <dbReference type="Proteomes" id="UP000095751"/>
    </source>
</evidence>
<sequence>MAKTMATIVSRMGMLFIAVVGVATVLVSAYDCPGSKTPPLVLKGKRFYDSSTNEYVPIKGIAYYPRPNEGPLSVGYSVDFFTDEFKSRWENDIEYIKELGVNAVRIYAVDPSKNHDAFMCTLSEAGIYVTLSLLADCEDCGIGAWVGVNAEPPLCYPSSVKQRGQFVIRTFSKYDNIIGFSAGNEVTIYADDGANGPREVNAPCQKKFLNDMRKYVSACSNGGGVLPRSIPIGIENWDGNSQTFEQHVYYHCRTDPNDTLENTEWFGINSYRHCDGSATTTEDIVGWQELRADFETVNFPGPVLFGEYGCREQGFPTIDGFETQRTWLQSEALYTPDYSDVFAGGFVFELSAEKKVIDDNLSFLANMQGLDAPTSEWPYKKFAKVNYGVGYFEPIDCVHDDSDSDKFCQYVKYPEFQKLIDTLAKTDGNTVRQQQPGVIPDCPQQFPPLSFFDWPTDAEDNDELTTCLDNQSDTTTSTKTPTTAAPSIATITTTTIPTTTTTSTSDNDDADDIGTVMATPAPTTTNDDADDIGTVMATPAPTTTTYVFFPTPVAATEPTSLPTEEINSSDQCSDHSSCFAQNLTGSCCPTSDGVSLGCCDIPPTSAPLSQDGNESQSSAMGGDCYYNLAAIIAVVSTLVVSLLGF</sequence>
<name>A0A1E7FI49_9STRA</name>
<dbReference type="OrthoDB" id="421038at2759"/>
<dbReference type="GO" id="GO:0034411">
    <property type="term" value="P:cell wall (1-&gt;3)-beta-D-glucan biosynthetic process"/>
    <property type="evidence" value="ECO:0007669"/>
    <property type="project" value="TreeGrafter"/>
</dbReference>
<evidence type="ECO:0000313" key="7">
    <source>
        <dbReference type="EMBL" id="OEU17804.1"/>
    </source>
</evidence>
<dbReference type="Proteomes" id="UP000095751">
    <property type="component" value="Unassembled WGS sequence"/>
</dbReference>
<feature type="signal peptide" evidence="6">
    <location>
        <begin position="1"/>
        <end position="29"/>
    </location>
</feature>
<dbReference type="SUPFAM" id="SSF51445">
    <property type="entry name" value="(Trans)glycosidases"/>
    <property type="match status" value="1"/>
</dbReference>
<dbReference type="EMBL" id="KV784357">
    <property type="protein sequence ID" value="OEU17804.1"/>
    <property type="molecule type" value="Genomic_DNA"/>
</dbReference>
<dbReference type="PANTHER" id="PTHR31468">
    <property type="entry name" value="1,3-BETA-GLUCANOSYLTRANSFERASE GAS1"/>
    <property type="match status" value="1"/>
</dbReference>
<evidence type="ECO:0000256" key="6">
    <source>
        <dbReference type="SAM" id="SignalP"/>
    </source>
</evidence>